<dbReference type="Gene3D" id="3.30.70.270">
    <property type="match status" value="2"/>
</dbReference>
<dbReference type="EMBL" id="CP092883">
    <property type="protein sequence ID" value="UYV82212.1"/>
    <property type="molecule type" value="Genomic_DNA"/>
</dbReference>
<reference evidence="1 2" key="1">
    <citation type="submission" date="2022-01" db="EMBL/GenBank/DDBJ databases">
        <title>A chromosomal length assembly of Cordylochernes scorpioides.</title>
        <authorList>
            <person name="Zeh D."/>
            <person name="Zeh J."/>
        </authorList>
    </citation>
    <scope>NUCLEOTIDE SEQUENCE [LARGE SCALE GENOMIC DNA]</scope>
    <source>
        <strain evidence="1">IN4F17</strain>
        <tissue evidence="1">Whole Body</tissue>
    </source>
</reference>
<accession>A0ABY6LM09</accession>
<dbReference type="SUPFAM" id="SSF56672">
    <property type="entry name" value="DNA/RNA polymerases"/>
    <property type="match status" value="1"/>
</dbReference>
<dbReference type="InterPro" id="IPR051320">
    <property type="entry name" value="Viral_Replic_Matur_Polypro"/>
</dbReference>
<proteinExistence type="predicted"/>
<dbReference type="PANTHER" id="PTHR33064">
    <property type="entry name" value="POL PROTEIN"/>
    <property type="match status" value="1"/>
</dbReference>
<dbReference type="InterPro" id="IPR043128">
    <property type="entry name" value="Rev_trsase/Diguanyl_cyclase"/>
</dbReference>
<keyword evidence="2" id="KW-1185">Reference proteome</keyword>
<name>A0ABY6LM09_9ARAC</name>
<dbReference type="PANTHER" id="PTHR33064:SF37">
    <property type="entry name" value="RIBONUCLEASE H"/>
    <property type="match status" value="1"/>
</dbReference>
<dbReference type="InterPro" id="IPR043502">
    <property type="entry name" value="DNA/RNA_pol_sf"/>
</dbReference>
<evidence type="ECO:0000313" key="1">
    <source>
        <dbReference type="EMBL" id="UYV82212.1"/>
    </source>
</evidence>
<gene>
    <name evidence="1" type="ORF">LAZ67_21001347</name>
</gene>
<dbReference type="Proteomes" id="UP001235939">
    <property type="component" value="Chromosome 21"/>
</dbReference>
<organism evidence="1 2">
    <name type="scientific">Cordylochernes scorpioides</name>
    <dbReference type="NCBI Taxonomy" id="51811"/>
    <lineage>
        <taxon>Eukaryota</taxon>
        <taxon>Metazoa</taxon>
        <taxon>Ecdysozoa</taxon>
        <taxon>Arthropoda</taxon>
        <taxon>Chelicerata</taxon>
        <taxon>Arachnida</taxon>
        <taxon>Pseudoscorpiones</taxon>
        <taxon>Cheliferoidea</taxon>
        <taxon>Chernetidae</taxon>
        <taxon>Cordylochernes</taxon>
    </lineage>
</organism>
<evidence type="ECO:0000313" key="2">
    <source>
        <dbReference type="Proteomes" id="UP001235939"/>
    </source>
</evidence>
<sequence>MEKRQKYSDIDVSFSRDDQWGTFVGNRVKEICRLSDPGDWRYVPSECNPADLPSRGCSLSRLIQSRWWEGPSWLKLSEEFWPSRYKDLNEEEICAERKKIAVVTTVKSTYHWYMKYFSSFIKNVRMMAWIRRYINNLRSSTKVKGELSVKEIDEAELALLELVQAEIEVDAVPVLLDDIVVFSKTFGEHLRRLKIILQCLSNVELNLNSKKCIFGTKRIRVFGHLVDGNGIYLDPEKIEAIAKVPTPRSITEMRSFIGICSYFRRFIEHLAKKAAPLHEILKKDKKFSWDLE</sequence>
<protein>
    <submittedName>
        <fullName evidence="1">Uncharacterized protein</fullName>
    </submittedName>
</protein>